<dbReference type="PANTHER" id="PTHR21262">
    <property type="entry name" value="GUANOSINE-3',5'-BIS DIPHOSPHATE 3'-PYROPHOSPHOHYDROLASE"/>
    <property type="match status" value="1"/>
</dbReference>
<dbReference type="Gene3D" id="1.10.3210.10">
    <property type="entry name" value="Hypothetical protein af1432"/>
    <property type="match status" value="1"/>
</dbReference>
<evidence type="ECO:0000259" key="1">
    <source>
        <dbReference type="PROSITE" id="PS51831"/>
    </source>
</evidence>
<dbReference type="SUPFAM" id="SSF109604">
    <property type="entry name" value="HD-domain/PDEase-like"/>
    <property type="match status" value="1"/>
</dbReference>
<name>A0A917R616_9ACTN</name>
<dbReference type="EMBL" id="BMNT01000019">
    <property type="protein sequence ID" value="GGK91326.1"/>
    <property type="molecule type" value="Genomic_DNA"/>
</dbReference>
<evidence type="ECO:0000313" key="2">
    <source>
        <dbReference type="EMBL" id="GGK91326.1"/>
    </source>
</evidence>
<organism evidence="2 3">
    <name type="scientific">Sphaerisporangium melleum</name>
    <dbReference type="NCBI Taxonomy" id="321316"/>
    <lineage>
        <taxon>Bacteria</taxon>
        <taxon>Bacillati</taxon>
        <taxon>Actinomycetota</taxon>
        <taxon>Actinomycetes</taxon>
        <taxon>Streptosporangiales</taxon>
        <taxon>Streptosporangiaceae</taxon>
        <taxon>Sphaerisporangium</taxon>
    </lineage>
</organism>
<dbReference type="Pfam" id="PF13328">
    <property type="entry name" value="HD_4"/>
    <property type="match status" value="2"/>
</dbReference>
<protein>
    <recommendedName>
        <fullName evidence="1">HD domain-containing protein</fullName>
    </recommendedName>
</protein>
<dbReference type="Proteomes" id="UP000645217">
    <property type="component" value="Unassembled WGS sequence"/>
</dbReference>
<keyword evidence="3" id="KW-1185">Reference proteome</keyword>
<dbReference type="GO" id="GO:0005886">
    <property type="term" value="C:plasma membrane"/>
    <property type="evidence" value="ECO:0007669"/>
    <property type="project" value="TreeGrafter"/>
</dbReference>
<evidence type="ECO:0000313" key="3">
    <source>
        <dbReference type="Proteomes" id="UP000645217"/>
    </source>
</evidence>
<dbReference type="AlphaFoldDB" id="A0A917R616"/>
<accession>A0A917R616</accession>
<proteinExistence type="predicted"/>
<reference evidence="2" key="1">
    <citation type="journal article" date="2014" name="Int. J. Syst. Evol. Microbiol.">
        <title>Complete genome sequence of Corynebacterium casei LMG S-19264T (=DSM 44701T), isolated from a smear-ripened cheese.</title>
        <authorList>
            <consortium name="US DOE Joint Genome Institute (JGI-PGF)"/>
            <person name="Walter F."/>
            <person name="Albersmeier A."/>
            <person name="Kalinowski J."/>
            <person name="Ruckert C."/>
        </authorList>
    </citation>
    <scope>NUCLEOTIDE SEQUENCE</scope>
    <source>
        <strain evidence="2">JCM 13064</strain>
    </source>
</reference>
<gene>
    <name evidence="2" type="ORF">GCM10007964_37510</name>
</gene>
<reference evidence="2" key="2">
    <citation type="submission" date="2020-09" db="EMBL/GenBank/DDBJ databases">
        <authorList>
            <person name="Sun Q."/>
            <person name="Ohkuma M."/>
        </authorList>
    </citation>
    <scope>NUCLEOTIDE SEQUENCE</scope>
    <source>
        <strain evidence="2">JCM 13064</strain>
    </source>
</reference>
<feature type="domain" description="HD" evidence="1">
    <location>
        <begin position="73"/>
        <end position="161"/>
    </location>
</feature>
<dbReference type="SMART" id="SM00471">
    <property type="entry name" value="HDc"/>
    <property type="match status" value="1"/>
</dbReference>
<dbReference type="PANTHER" id="PTHR21262:SF31">
    <property type="entry name" value="GTP PYROPHOSPHOKINASE"/>
    <property type="match status" value="1"/>
</dbReference>
<comment type="caution">
    <text evidence="2">The sequence shown here is derived from an EMBL/GenBank/DDBJ whole genome shotgun (WGS) entry which is preliminary data.</text>
</comment>
<sequence>MRTLSRNGDLCIIGTLCRVLVMPNVPPTPSPVHPVLGALPTPPPAGQARLIERAYTVAAYWHRGQTRRNGDPYITHPLAVAAILAGLDMDHEVLCAALLHDVLDDTACPPAQIAAEFGSGVLALLNRLTLIDDPARRPDGWANATDARVLALKLADRLHNQRTLAFLPPAKQRVKSRESLEVFVPIARRLGMEGVGRELEELATATVLTLDRLGEDGGVPARARRGARDGAGMTFRALSLAATLLPAASRARWLEEWHADLHALPTRRARLRHTAHLIAAMPRISHTLRHPR</sequence>
<dbReference type="InterPro" id="IPR006674">
    <property type="entry name" value="HD_domain"/>
</dbReference>
<dbReference type="PROSITE" id="PS51831">
    <property type="entry name" value="HD"/>
    <property type="match status" value="1"/>
</dbReference>
<dbReference type="InterPro" id="IPR003607">
    <property type="entry name" value="HD/PDEase_dom"/>
</dbReference>